<keyword evidence="2" id="KW-0732">Signal</keyword>
<dbReference type="SUPFAM" id="SSF56935">
    <property type="entry name" value="Porins"/>
    <property type="match status" value="1"/>
</dbReference>
<name>S9QY95_CYSF2</name>
<dbReference type="Proteomes" id="UP000011682">
    <property type="component" value="Unassembled WGS sequence"/>
</dbReference>
<organism evidence="3 4">
    <name type="scientific">Cystobacter fuscus (strain ATCC 25194 / DSM 2262 / NBRC 100088 / M29)</name>
    <dbReference type="NCBI Taxonomy" id="1242864"/>
    <lineage>
        <taxon>Bacteria</taxon>
        <taxon>Pseudomonadati</taxon>
        <taxon>Myxococcota</taxon>
        <taxon>Myxococcia</taxon>
        <taxon>Myxococcales</taxon>
        <taxon>Cystobacterineae</taxon>
        <taxon>Archangiaceae</taxon>
        <taxon>Cystobacter</taxon>
    </lineage>
</organism>
<feature type="signal peptide" evidence="2">
    <location>
        <begin position="1"/>
        <end position="24"/>
    </location>
</feature>
<evidence type="ECO:0000313" key="4">
    <source>
        <dbReference type="Proteomes" id="UP000011682"/>
    </source>
</evidence>
<comment type="caution">
    <text evidence="3">The sequence shown here is derived from an EMBL/GenBank/DDBJ whole genome shotgun (WGS) entry which is preliminary data.</text>
</comment>
<dbReference type="Pfam" id="PF07396">
    <property type="entry name" value="Porin_O_P"/>
    <property type="match status" value="1"/>
</dbReference>
<evidence type="ECO:0000256" key="1">
    <source>
        <dbReference type="SAM" id="MobiDB-lite"/>
    </source>
</evidence>
<dbReference type="RefSeq" id="WP_002629123.1">
    <property type="nucleotide sequence ID" value="NZ_ANAH02000009.1"/>
</dbReference>
<proteinExistence type="predicted"/>
<dbReference type="AlphaFoldDB" id="S9QY95"/>
<sequence>MHSHVSPRASGALRLLLALFLAVAAPARGQGGSAPTPPSPEGPPPSTPAPAAEPPPPTTITAEPGRGIVVKAGERFSFGLRARIQLRDTFLHFDQSDTHEIQVRTLRLIVGGNVLAPELRYNIQLAFGGNDFETGSSSPIFDAFVEYTRWRDVNIRVGQFFVPLDRARTIREFALQFVDRQQVVRELNLDRDVGVMLSSNNLFGLNEWLGYQFFIGGGDGRNRFAAYAPGPLTVLRLTLRPFGAFDDDQEADLTRSAKPRLSLGVAAAYNYRTSRRNSTIGTAFTAGTANYSHLAADVVFKYRGFSLLAEGLWRKANTDVLEQTTGTTPTRDVTRSGYGYFVQGGQLVSPQVELTARWEQLFARRGTDPQFLQLVETQGKQVGAGFNVYLNGHAFKLQGDYFYIFGATGEPRHLARLQLDASF</sequence>
<reference evidence="3" key="1">
    <citation type="submission" date="2013-05" db="EMBL/GenBank/DDBJ databases">
        <title>Genome assembly of Cystobacter fuscus DSM 2262.</title>
        <authorList>
            <person name="Sharma G."/>
            <person name="Khatri I."/>
            <person name="Kaur C."/>
            <person name="Mayilraj S."/>
            <person name="Subramanian S."/>
        </authorList>
    </citation>
    <scope>NUCLEOTIDE SEQUENCE [LARGE SCALE GENOMIC DNA]</scope>
    <source>
        <strain evidence="3">DSM 2262</strain>
    </source>
</reference>
<dbReference type="InterPro" id="IPR010870">
    <property type="entry name" value="Porin_O/P"/>
</dbReference>
<evidence type="ECO:0000256" key="2">
    <source>
        <dbReference type="SAM" id="SignalP"/>
    </source>
</evidence>
<dbReference type="eggNOG" id="COG3746">
    <property type="taxonomic scope" value="Bacteria"/>
</dbReference>
<dbReference type="EMBL" id="ANAH02000009">
    <property type="protein sequence ID" value="EPX61613.1"/>
    <property type="molecule type" value="Genomic_DNA"/>
</dbReference>
<protein>
    <submittedName>
        <fullName evidence="3">FmdC</fullName>
    </submittedName>
</protein>
<feature type="region of interest" description="Disordered" evidence="1">
    <location>
        <begin position="28"/>
        <end position="64"/>
    </location>
</feature>
<keyword evidence="4" id="KW-1185">Reference proteome</keyword>
<dbReference type="InterPro" id="IPR023614">
    <property type="entry name" value="Porin_dom_sf"/>
</dbReference>
<evidence type="ECO:0000313" key="3">
    <source>
        <dbReference type="EMBL" id="EPX61613.1"/>
    </source>
</evidence>
<dbReference type="OrthoDB" id="314848at2"/>
<feature type="chain" id="PRO_5004555438" evidence="2">
    <location>
        <begin position="25"/>
        <end position="423"/>
    </location>
</feature>
<accession>S9QY95</accession>
<feature type="compositionally biased region" description="Pro residues" evidence="1">
    <location>
        <begin position="35"/>
        <end position="58"/>
    </location>
</feature>
<dbReference type="Gene3D" id="2.40.160.10">
    <property type="entry name" value="Porin"/>
    <property type="match status" value="1"/>
</dbReference>
<gene>
    <name evidence="3" type="ORF">D187_010232</name>
</gene>